<gene>
    <name evidence="2" type="ORF">CAL13_04450</name>
</gene>
<dbReference type="Proteomes" id="UP000194139">
    <property type="component" value="Chromosome"/>
</dbReference>
<keyword evidence="3" id="KW-1185">Reference proteome</keyword>
<organism evidence="2 3">
    <name type="scientific">Bordetella genomosp. 9</name>
    <dbReference type="NCBI Taxonomy" id="1416803"/>
    <lineage>
        <taxon>Bacteria</taxon>
        <taxon>Pseudomonadati</taxon>
        <taxon>Pseudomonadota</taxon>
        <taxon>Betaproteobacteria</taxon>
        <taxon>Burkholderiales</taxon>
        <taxon>Alcaligenaceae</taxon>
        <taxon>Bordetella</taxon>
    </lineage>
</organism>
<proteinExistence type="predicted"/>
<dbReference type="AlphaFoldDB" id="A0A1W6YWV2"/>
<dbReference type="Gene3D" id="3.30.470.20">
    <property type="entry name" value="ATP-grasp fold, B domain"/>
    <property type="match status" value="1"/>
</dbReference>
<accession>A0A1W6YWV2</accession>
<evidence type="ECO:0000313" key="2">
    <source>
        <dbReference type="EMBL" id="ARP85550.1"/>
    </source>
</evidence>
<dbReference type="EMBL" id="CP021109">
    <property type="protein sequence ID" value="ARP85550.1"/>
    <property type="molecule type" value="Genomic_DNA"/>
</dbReference>
<evidence type="ECO:0000313" key="3">
    <source>
        <dbReference type="Proteomes" id="UP000194139"/>
    </source>
</evidence>
<evidence type="ECO:0000256" key="1">
    <source>
        <dbReference type="SAM" id="MobiDB-lite"/>
    </source>
</evidence>
<reference evidence="2 3" key="1">
    <citation type="submission" date="2017-05" db="EMBL/GenBank/DDBJ databases">
        <title>Complete and WGS of Bordetella genogroups.</title>
        <authorList>
            <person name="Spilker T."/>
            <person name="LiPuma J."/>
        </authorList>
    </citation>
    <scope>NUCLEOTIDE SEQUENCE [LARGE SCALE GENOMIC DNA]</scope>
    <source>
        <strain evidence="2 3">AU17164</strain>
    </source>
</reference>
<sequence length="124" mass="14026">MTPAHPQRRKACRAGSPHCLARCDRRAGFGRPPRGRPHGGLRGAPQSALPIRHRVQRRRYPALQTQQIRGKRTRDDRWRVRRRLLDGYRGSARADVAALEDAILRFAAMAQSLGDRLVEARSSS</sequence>
<name>A0A1W6YWV2_9BORD</name>
<protein>
    <submittedName>
        <fullName evidence="2">Uncharacterized protein</fullName>
    </submittedName>
</protein>
<feature type="region of interest" description="Disordered" evidence="1">
    <location>
        <begin position="23"/>
        <end position="48"/>
    </location>
</feature>